<gene>
    <name evidence="10" type="ORF">APY09_04030</name>
</gene>
<comment type="similarity">
    <text evidence="6">Belongs to the ABC-4 integral membrane protein family.</text>
</comment>
<organism evidence="10 11">
    <name type="scientific">Schaalia odontolytica</name>
    <dbReference type="NCBI Taxonomy" id="1660"/>
    <lineage>
        <taxon>Bacteria</taxon>
        <taxon>Bacillati</taxon>
        <taxon>Actinomycetota</taxon>
        <taxon>Actinomycetes</taxon>
        <taxon>Actinomycetales</taxon>
        <taxon>Actinomycetaceae</taxon>
        <taxon>Schaalia</taxon>
    </lineage>
</organism>
<comment type="subcellular location">
    <subcellularLocation>
        <location evidence="1">Cell membrane</location>
        <topology evidence="1">Multi-pass membrane protein</topology>
    </subcellularLocation>
</comment>
<dbReference type="Pfam" id="PF12704">
    <property type="entry name" value="MacB_PCD"/>
    <property type="match status" value="1"/>
</dbReference>
<evidence type="ECO:0000256" key="2">
    <source>
        <dbReference type="ARBA" id="ARBA00022475"/>
    </source>
</evidence>
<dbReference type="Proteomes" id="UP000054686">
    <property type="component" value="Unassembled WGS sequence"/>
</dbReference>
<keyword evidence="10" id="KW-0132">Cell division</keyword>
<evidence type="ECO:0000259" key="9">
    <source>
        <dbReference type="Pfam" id="PF12704"/>
    </source>
</evidence>
<dbReference type="GO" id="GO:0051301">
    <property type="term" value="P:cell division"/>
    <property type="evidence" value="ECO:0007669"/>
    <property type="project" value="UniProtKB-KW"/>
</dbReference>
<reference evidence="10 11" key="1">
    <citation type="submission" date="2015-10" db="EMBL/GenBank/DDBJ databases">
        <title>Draft Genome of Actinomyces odontolyticus subsp. actinosynbacter strain XH001.</title>
        <authorList>
            <person name="Mclean J.S."/>
            <person name="He X."/>
        </authorList>
    </citation>
    <scope>NUCLEOTIDE SEQUENCE [LARGE SCALE GENOMIC DNA]</scope>
    <source>
        <strain evidence="10 11">XH001</strain>
    </source>
</reference>
<dbReference type="InterPro" id="IPR025857">
    <property type="entry name" value="MacB_PCD"/>
</dbReference>
<evidence type="ECO:0000256" key="5">
    <source>
        <dbReference type="ARBA" id="ARBA00023136"/>
    </source>
</evidence>
<comment type="caution">
    <text evidence="10">The sequence shown here is derived from an EMBL/GenBank/DDBJ whole genome shotgun (WGS) entry which is preliminary data.</text>
</comment>
<name>A0A0V8S0C5_9ACTO</name>
<evidence type="ECO:0000256" key="7">
    <source>
        <dbReference type="SAM" id="Phobius"/>
    </source>
</evidence>
<dbReference type="GO" id="GO:0005886">
    <property type="term" value="C:plasma membrane"/>
    <property type="evidence" value="ECO:0007669"/>
    <property type="project" value="UniProtKB-SubCell"/>
</dbReference>
<dbReference type="PANTHER" id="PTHR30572:SF4">
    <property type="entry name" value="ABC TRANSPORTER PERMEASE YTRF"/>
    <property type="match status" value="1"/>
</dbReference>
<evidence type="ECO:0000313" key="10">
    <source>
        <dbReference type="EMBL" id="KSW13710.1"/>
    </source>
</evidence>
<keyword evidence="2" id="KW-1003">Cell membrane</keyword>
<dbReference type="InterPro" id="IPR003838">
    <property type="entry name" value="ABC3_permease_C"/>
</dbReference>
<dbReference type="AlphaFoldDB" id="A0A0V8S0C5"/>
<dbReference type="Pfam" id="PF02687">
    <property type="entry name" value="FtsX"/>
    <property type="match status" value="1"/>
</dbReference>
<evidence type="ECO:0000256" key="3">
    <source>
        <dbReference type="ARBA" id="ARBA00022692"/>
    </source>
</evidence>
<sequence>MSRRAMFWRMVTSSILRRRSRVLIAILAVAIGATTLSGLVTIAVDVPAQLAREIRSYGANLVVTPAGDVPITDEAVAAATAQVPASALVGSAAFDYETVTINDQPYVAGGADLEAVHAMNPYWFVDGEWPAATGQVLVGEQVASTIDVKAGDTITVSQLDAGASSKGAQVQSGAPASGLKVDPRTVTLTVSGILKTGGNEDGYVYMSSQDMSALTGQSGTVSLAEYSIALEGDQLSAIADAMNAANPDIHAQTVRRLAQSDTGVLAMLRSLLVVITVIVLALTMIGVSTTMIAVVTERRNEIGLRKALGATSRSITREFMGEGVMLGLIGGILGAGAGYGLAVLISTSVFHRSISLHPVILLGTVACSILIAVLACLPPVRRALAVDPALVLRGE</sequence>
<evidence type="ECO:0000256" key="4">
    <source>
        <dbReference type="ARBA" id="ARBA00022989"/>
    </source>
</evidence>
<dbReference type="InterPro" id="IPR050250">
    <property type="entry name" value="Macrolide_Exporter_MacB"/>
</dbReference>
<keyword evidence="5 7" id="KW-0472">Membrane</keyword>
<evidence type="ECO:0000259" key="8">
    <source>
        <dbReference type="Pfam" id="PF02687"/>
    </source>
</evidence>
<keyword evidence="3 7" id="KW-0812">Transmembrane</keyword>
<feature type="transmembrane region" description="Helical" evidence="7">
    <location>
        <begin position="323"/>
        <end position="350"/>
    </location>
</feature>
<feature type="transmembrane region" description="Helical" evidence="7">
    <location>
        <begin position="271"/>
        <end position="296"/>
    </location>
</feature>
<accession>A0A0V8S0C5</accession>
<dbReference type="OrthoDB" id="9770036at2"/>
<dbReference type="PANTHER" id="PTHR30572">
    <property type="entry name" value="MEMBRANE COMPONENT OF TRANSPORTER-RELATED"/>
    <property type="match status" value="1"/>
</dbReference>
<evidence type="ECO:0000313" key="11">
    <source>
        <dbReference type="Proteomes" id="UP000054686"/>
    </source>
</evidence>
<evidence type="ECO:0000256" key="6">
    <source>
        <dbReference type="ARBA" id="ARBA00038076"/>
    </source>
</evidence>
<feature type="domain" description="MacB-like periplasmic core" evidence="9">
    <location>
        <begin position="23"/>
        <end position="242"/>
    </location>
</feature>
<evidence type="ECO:0000256" key="1">
    <source>
        <dbReference type="ARBA" id="ARBA00004651"/>
    </source>
</evidence>
<keyword evidence="4 7" id="KW-1133">Transmembrane helix</keyword>
<protein>
    <submittedName>
        <fullName evidence="10">Cell division protein FtsX</fullName>
    </submittedName>
</protein>
<keyword evidence="10" id="KW-0131">Cell cycle</keyword>
<dbReference type="GO" id="GO:0022857">
    <property type="term" value="F:transmembrane transporter activity"/>
    <property type="evidence" value="ECO:0007669"/>
    <property type="project" value="TreeGrafter"/>
</dbReference>
<proteinExistence type="inferred from homology"/>
<feature type="transmembrane region" description="Helical" evidence="7">
    <location>
        <begin position="356"/>
        <end position="377"/>
    </location>
</feature>
<dbReference type="RefSeq" id="WP_060566431.1">
    <property type="nucleotide sequence ID" value="NZ_CP040006.1"/>
</dbReference>
<feature type="domain" description="ABC3 transporter permease C-terminal" evidence="8">
    <location>
        <begin position="274"/>
        <end position="386"/>
    </location>
</feature>
<dbReference type="EMBL" id="LLVT01000001">
    <property type="protein sequence ID" value="KSW13710.1"/>
    <property type="molecule type" value="Genomic_DNA"/>
</dbReference>